<proteinExistence type="predicted"/>
<name>A0A8R1Y0X5_ONCVO</name>
<evidence type="ECO:0000313" key="1">
    <source>
        <dbReference type="EnsemblMetazoa" id="OVOC4336.1"/>
    </source>
</evidence>
<dbReference type="AlphaFoldDB" id="A0A8R1Y0X5"/>
<reference evidence="2" key="1">
    <citation type="submission" date="2013-10" db="EMBL/GenBank/DDBJ databases">
        <title>Genome sequencing of Onchocerca volvulus.</title>
        <authorList>
            <person name="Cotton J."/>
            <person name="Tsai J."/>
            <person name="Stanley E."/>
            <person name="Tracey A."/>
            <person name="Holroyd N."/>
            <person name="Lustigman S."/>
            <person name="Berriman M."/>
        </authorList>
    </citation>
    <scope>NUCLEOTIDE SEQUENCE</scope>
</reference>
<reference evidence="1" key="2">
    <citation type="submission" date="2022-06" db="UniProtKB">
        <authorList>
            <consortium name="EnsemblMetazoa"/>
        </authorList>
    </citation>
    <scope>IDENTIFICATION</scope>
</reference>
<dbReference type="EMBL" id="CMVM020000129">
    <property type="status" value="NOT_ANNOTATED_CDS"/>
    <property type="molecule type" value="Genomic_DNA"/>
</dbReference>
<dbReference type="EnsemblMetazoa" id="OVOC4336.1">
    <property type="protein sequence ID" value="OVOC4336.1"/>
    <property type="gene ID" value="WBGene00241145"/>
</dbReference>
<keyword evidence="2" id="KW-1185">Reference proteome</keyword>
<organism evidence="1 2">
    <name type="scientific">Onchocerca volvulus</name>
    <dbReference type="NCBI Taxonomy" id="6282"/>
    <lineage>
        <taxon>Eukaryota</taxon>
        <taxon>Metazoa</taxon>
        <taxon>Ecdysozoa</taxon>
        <taxon>Nematoda</taxon>
        <taxon>Chromadorea</taxon>
        <taxon>Rhabditida</taxon>
        <taxon>Spirurina</taxon>
        <taxon>Spiruromorpha</taxon>
        <taxon>Filarioidea</taxon>
        <taxon>Onchocercidae</taxon>
        <taxon>Onchocerca</taxon>
    </lineage>
</organism>
<accession>A0A8R1Y0X5</accession>
<protein>
    <submittedName>
        <fullName evidence="1">Uncharacterized protein</fullName>
    </submittedName>
</protein>
<sequence>MNFNLRTVALPPIWPSGPNVQLSQGSIREALISYTLSMSNTARPQSKSGILSIKVPLVCNMTPLPLATISRRSTKADGNCGT</sequence>
<dbReference type="Proteomes" id="UP000024404">
    <property type="component" value="Unassembled WGS sequence"/>
</dbReference>
<evidence type="ECO:0000313" key="2">
    <source>
        <dbReference type="Proteomes" id="UP000024404"/>
    </source>
</evidence>